<proteinExistence type="predicted"/>
<sequence>MSRNVAIGTVLATVLGSGYFAVGGLLAPGTLVPGGDTPAARTFAAYVAARSAILLGAALWLVLRRSWHDLRLLLVLNGSVQVLDAVIGVAKHQAPQAIGPVVFAAALFGAAALLGRGASPSRESAA</sequence>
<keyword evidence="1" id="KW-0812">Transmembrane</keyword>
<dbReference type="AlphaFoldDB" id="A0A5B2XUB6"/>
<evidence type="ECO:0000256" key="1">
    <source>
        <dbReference type="SAM" id="Phobius"/>
    </source>
</evidence>
<reference evidence="2 3" key="2">
    <citation type="submission" date="2019-09" db="EMBL/GenBank/DDBJ databases">
        <authorList>
            <person name="Jin C."/>
        </authorList>
    </citation>
    <scope>NUCLEOTIDE SEQUENCE [LARGE SCALE GENOMIC DNA]</scope>
    <source>
        <strain evidence="2 3">AN110305</strain>
    </source>
</reference>
<accession>A0A5B2XUB6</accession>
<keyword evidence="3" id="KW-1185">Reference proteome</keyword>
<feature type="transmembrane region" description="Helical" evidence="1">
    <location>
        <begin position="96"/>
        <end position="114"/>
    </location>
</feature>
<reference evidence="2 3" key="1">
    <citation type="submission" date="2019-09" db="EMBL/GenBank/DDBJ databases">
        <title>Goodfellowia gen. nov., a new genus of the Pseudonocardineae related to Actinoalloteichus, containing Goodfellowia coeruleoviolacea gen. nov., comb. nov. gen. nov., comb. nov.</title>
        <authorList>
            <person name="Labeda D."/>
        </authorList>
    </citation>
    <scope>NUCLEOTIDE SEQUENCE [LARGE SCALE GENOMIC DNA]</scope>
    <source>
        <strain evidence="2 3">AN110305</strain>
    </source>
</reference>
<gene>
    <name evidence="2" type="ORF">F0L68_01920</name>
</gene>
<evidence type="ECO:0000313" key="2">
    <source>
        <dbReference type="EMBL" id="KAA2266522.1"/>
    </source>
</evidence>
<feature type="transmembrane region" description="Helical" evidence="1">
    <location>
        <begin position="70"/>
        <end position="90"/>
    </location>
</feature>
<name>A0A5B2XUB6_9PSEU</name>
<comment type="caution">
    <text evidence="2">The sequence shown here is derived from an EMBL/GenBank/DDBJ whole genome shotgun (WGS) entry which is preliminary data.</text>
</comment>
<dbReference type="RefSeq" id="WP_149847629.1">
    <property type="nucleotide sequence ID" value="NZ_VUOB01000002.1"/>
</dbReference>
<protein>
    <submittedName>
        <fullName evidence="2">Uncharacterized protein</fullName>
    </submittedName>
</protein>
<dbReference type="Proteomes" id="UP000323454">
    <property type="component" value="Unassembled WGS sequence"/>
</dbReference>
<evidence type="ECO:0000313" key="3">
    <source>
        <dbReference type="Proteomes" id="UP000323454"/>
    </source>
</evidence>
<dbReference type="OrthoDB" id="4326611at2"/>
<keyword evidence="1" id="KW-1133">Transmembrane helix</keyword>
<dbReference type="EMBL" id="VUOB01000002">
    <property type="protein sequence ID" value="KAA2266522.1"/>
    <property type="molecule type" value="Genomic_DNA"/>
</dbReference>
<feature type="transmembrane region" description="Helical" evidence="1">
    <location>
        <begin position="44"/>
        <end position="63"/>
    </location>
</feature>
<organism evidence="2 3">
    <name type="scientific">Solihabitans fulvus</name>
    <dbReference type="NCBI Taxonomy" id="1892852"/>
    <lineage>
        <taxon>Bacteria</taxon>
        <taxon>Bacillati</taxon>
        <taxon>Actinomycetota</taxon>
        <taxon>Actinomycetes</taxon>
        <taxon>Pseudonocardiales</taxon>
        <taxon>Pseudonocardiaceae</taxon>
        <taxon>Solihabitans</taxon>
    </lineage>
</organism>
<keyword evidence="1" id="KW-0472">Membrane</keyword>